<reference evidence="2 3" key="1">
    <citation type="submission" date="2017-12" db="EMBL/GenBank/DDBJ databases">
        <title>Anaerobic carbon monoxide metabolism by Pleomorphomonas carboxyditropha sp. nov., a new mesophilic hydrogenogenic carboxidotroph.</title>
        <authorList>
            <person name="Esquivel-Elizondo S."/>
            <person name="Krajmalnik-Brown R."/>
        </authorList>
    </citation>
    <scope>NUCLEOTIDE SEQUENCE [LARGE SCALE GENOMIC DNA]</scope>
    <source>
        <strain evidence="2 3">R5-392</strain>
    </source>
</reference>
<sequence>MVGSGRLRSSASTVIFWQWALGIGVGAACAGAVFVIGSQHAAPRLGVMTPRLAELSRPVEATGTATIGGTPLTTATLEVPLTLDAPPAVMLPPEKPALKAPKPAVAKAATPTTRTFRARETAPAEVAHFDSCLPSCETRDPLVAGQTVVAPMVANPTVVVMDQPVFVPAPEVGAAAPLDPGVPIVSDIPPGPVPPLPLLEAVEEPVPTAPRGPIGYAINGGRSLFDKVEHVSGAVVTGTRRAVDTAVDLVW</sequence>
<feature type="transmembrane region" description="Helical" evidence="1">
    <location>
        <begin position="15"/>
        <end position="36"/>
    </location>
</feature>
<organism evidence="2 3">
    <name type="scientific">Pleomorphomonas diazotrophica</name>
    <dbReference type="NCBI Taxonomy" id="1166257"/>
    <lineage>
        <taxon>Bacteria</taxon>
        <taxon>Pseudomonadati</taxon>
        <taxon>Pseudomonadota</taxon>
        <taxon>Alphaproteobacteria</taxon>
        <taxon>Hyphomicrobiales</taxon>
        <taxon>Pleomorphomonadaceae</taxon>
        <taxon>Pleomorphomonas</taxon>
    </lineage>
</organism>
<evidence type="ECO:0000256" key="1">
    <source>
        <dbReference type="SAM" id="Phobius"/>
    </source>
</evidence>
<accession>A0A1I4V3V5</accession>
<dbReference type="PROSITE" id="PS51257">
    <property type="entry name" value="PROKAR_LIPOPROTEIN"/>
    <property type="match status" value="1"/>
</dbReference>
<keyword evidence="1" id="KW-1133">Transmembrane helix</keyword>
<dbReference type="Proteomes" id="UP000233491">
    <property type="component" value="Unassembled WGS sequence"/>
</dbReference>
<keyword evidence="1" id="KW-0812">Transmembrane</keyword>
<dbReference type="OrthoDB" id="8455291at2"/>
<name>A0A1I4V3V5_9HYPH</name>
<evidence type="ECO:0000313" key="3">
    <source>
        <dbReference type="Proteomes" id="UP000233491"/>
    </source>
</evidence>
<evidence type="ECO:0000313" key="2">
    <source>
        <dbReference type="EMBL" id="PKR88736.1"/>
    </source>
</evidence>
<dbReference type="EMBL" id="PJNW01000010">
    <property type="protein sequence ID" value="PKR88736.1"/>
    <property type="molecule type" value="Genomic_DNA"/>
</dbReference>
<protein>
    <submittedName>
        <fullName evidence="2">Uncharacterized protein</fullName>
    </submittedName>
</protein>
<gene>
    <name evidence="2" type="ORF">CXZ10_13400</name>
</gene>
<comment type="caution">
    <text evidence="2">The sequence shown here is derived from an EMBL/GenBank/DDBJ whole genome shotgun (WGS) entry which is preliminary data.</text>
</comment>
<keyword evidence="3" id="KW-1185">Reference proteome</keyword>
<keyword evidence="1" id="KW-0472">Membrane</keyword>
<dbReference type="AlphaFoldDB" id="A0A1I4V3V5"/>
<proteinExistence type="predicted"/>
<dbReference type="RefSeq" id="WP_101289856.1">
    <property type="nucleotide sequence ID" value="NZ_FOUQ01000010.1"/>
</dbReference>